<name>A0ABQ8CWC3_BRANA</name>
<dbReference type="InterPro" id="IPR011989">
    <property type="entry name" value="ARM-like"/>
</dbReference>
<evidence type="ECO:0000313" key="3">
    <source>
        <dbReference type="Proteomes" id="UP000824890"/>
    </source>
</evidence>
<dbReference type="Proteomes" id="UP000824890">
    <property type="component" value="Unassembled WGS sequence"/>
</dbReference>
<evidence type="ECO:0000259" key="1">
    <source>
        <dbReference type="Pfam" id="PF08389"/>
    </source>
</evidence>
<dbReference type="EMBL" id="JAGKQM010000006">
    <property type="protein sequence ID" value="KAH0921333.1"/>
    <property type="molecule type" value="Genomic_DNA"/>
</dbReference>
<comment type="caution">
    <text evidence="2">The sequence shown here is derived from an EMBL/GenBank/DDBJ whole genome shotgun (WGS) entry which is preliminary data.</text>
</comment>
<keyword evidence="3" id="KW-1185">Reference proteome</keyword>
<dbReference type="Pfam" id="PF08389">
    <property type="entry name" value="Xpo1"/>
    <property type="match status" value="1"/>
</dbReference>
<dbReference type="InterPro" id="IPR051345">
    <property type="entry name" value="Importin_beta-like_NTR"/>
</dbReference>
<dbReference type="InterPro" id="IPR013598">
    <property type="entry name" value="Exportin-1/Importin-b-like"/>
</dbReference>
<dbReference type="PANTHER" id="PTHR12363:SF44">
    <property type="entry name" value="ARM REPEAT SUPERFAMILY PROTEIN"/>
    <property type="match status" value="1"/>
</dbReference>
<proteinExistence type="predicted"/>
<dbReference type="Gene3D" id="1.25.10.10">
    <property type="entry name" value="Leucine-rich Repeat Variant"/>
    <property type="match status" value="2"/>
</dbReference>
<dbReference type="PANTHER" id="PTHR12363">
    <property type="entry name" value="TRANSPORTIN 3 AND IMPORTIN 13"/>
    <property type="match status" value="1"/>
</dbReference>
<accession>A0ABQ8CWC3</accession>
<protein>
    <recommendedName>
        <fullName evidence="1">Exportin-1/Importin-beta-like domain-containing protein</fullName>
    </recommendedName>
</protein>
<gene>
    <name evidence="2" type="ORF">HID58_021351</name>
</gene>
<feature type="domain" description="Exportin-1/Importin-beta-like" evidence="1">
    <location>
        <begin position="33"/>
        <end position="91"/>
    </location>
</feature>
<reference evidence="2 3" key="1">
    <citation type="submission" date="2021-05" db="EMBL/GenBank/DDBJ databases">
        <title>Genome Assembly of Synthetic Allotetraploid Brassica napus Reveals Homoeologous Exchanges between Subgenomes.</title>
        <authorList>
            <person name="Davis J.T."/>
        </authorList>
    </citation>
    <scope>NUCLEOTIDE SEQUENCE [LARGE SCALE GENOMIC DNA]</scope>
    <source>
        <strain evidence="3">cv. Da-Ae</strain>
        <tissue evidence="2">Seedling</tissue>
    </source>
</reference>
<organism evidence="2 3">
    <name type="scientific">Brassica napus</name>
    <name type="common">Rape</name>
    <dbReference type="NCBI Taxonomy" id="3708"/>
    <lineage>
        <taxon>Eukaryota</taxon>
        <taxon>Viridiplantae</taxon>
        <taxon>Streptophyta</taxon>
        <taxon>Embryophyta</taxon>
        <taxon>Tracheophyta</taxon>
        <taxon>Spermatophyta</taxon>
        <taxon>Magnoliopsida</taxon>
        <taxon>eudicotyledons</taxon>
        <taxon>Gunneridae</taxon>
        <taxon>Pentapetalae</taxon>
        <taxon>rosids</taxon>
        <taxon>malvids</taxon>
        <taxon>Brassicales</taxon>
        <taxon>Brassicaceae</taxon>
        <taxon>Brassiceae</taxon>
        <taxon>Brassica</taxon>
    </lineage>
</organism>
<sequence length="775" mass="84923">MELQRKVAEAIHVLNHDPQSSNRVAANQCLVPQLLTQICLALSALLLHADLYSKPFDKLMFALQSLQAHDEGNVVLLELLTVLPEEISDSRHGYILELHFIGVFVFWSDLFIHDNDLPRVLLYKVQLLRDTLLKPALVNADFKVVSGLACLMSEIGQAVTAPCLIVEASSEALILTDALLSYLYSCASFPSEAWDIADSTLQFCLSGNRQNDRNHVKDIFLPVFSALVDALVLRAQVSEIILQEGEAFDFSLIMQLVSAFSVRPSSELKGFICVVYVVGSFSRWISVFPSNGRPLLLFLAGGISEPICSHACASALLKICEDAPAVIQEASNLDILMRIGECLDLWNLALEDEEEVISAITVILGSVANKELQNKLLTQLLSSSYGVLSKLASVYIVQLERVDDDVKPSSRQNPATYTRMIGTVFSHLATSLSSVPVADGPILSLLTAFWPILEKLFRSEHMESGSLAAAACRALSVAVQSSCEHFMLLLPSVLECLSRNFLSFQSQECYIRTACVIADEFCEKEVYGSLFITTFERFTRASSLMGINSSYICDQEPDLVEAYVNFASALIRGCHKELLGTCGTLLEISFQKAAICCTAMHRGAALAAMSYLSGMCAVVSFSSTIETVNCKSEGSFSVVTVQVVSRCGEGLLSNLVYALLGVAAMSRVHKCSTILQQLAAICSLCERTSWKGMLCWKSLQGWLNSAVCVGTPERVSKSRRAENIVREWSEALGGAGVDYLENKGCNLGRKHGRALKRLVRDFADSHRKDPNLNII</sequence>
<dbReference type="SUPFAM" id="SSF48371">
    <property type="entry name" value="ARM repeat"/>
    <property type="match status" value="1"/>
</dbReference>
<dbReference type="InterPro" id="IPR016024">
    <property type="entry name" value="ARM-type_fold"/>
</dbReference>
<evidence type="ECO:0000313" key="2">
    <source>
        <dbReference type="EMBL" id="KAH0921333.1"/>
    </source>
</evidence>